<comment type="caution">
    <text evidence="1">The sequence shown here is derived from an EMBL/GenBank/DDBJ whole genome shotgun (WGS) entry which is preliminary data.</text>
</comment>
<dbReference type="Proteomes" id="UP001642409">
    <property type="component" value="Unassembled WGS sequence"/>
</dbReference>
<name>A0ABP1GV19_9EUKA</name>
<accession>A0ABP1GV19</accession>
<evidence type="ECO:0000313" key="2">
    <source>
        <dbReference type="Proteomes" id="UP001642409"/>
    </source>
</evidence>
<keyword evidence="2" id="KW-1185">Reference proteome</keyword>
<proteinExistence type="predicted"/>
<dbReference type="EMBL" id="CAXDID020000009">
    <property type="protein sequence ID" value="CAL5978924.1"/>
    <property type="molecule type" value="Genomic_DNA"/>
</dbReference>
<organism evidence="1 2">
    <name type="scientific">Hexamita inflata</name>
    <dbReference type="NCBI Taxonomy" id="28002"/>
    <lineage>
        <taxon>Eukaryota</taxon>
        <taxon>Metamonada</taxon>
        <taxon>Diplomonadida</taxon>
        <taxon>Hexamitidae</taxon>
        <taxon>Hexamitinae</taxon>
        <taxon>Hexamita</taxon>
    </lineage>
</organism>
<sequence length="219" mass="25600">MGCGSSKLQDTNTTILISSRQNEPDLASSKAVQYQDNALAQSCTRHTTMDLVELDNTQQTLLPCNNSDLISKIKQQLPKTSVQCQSDFFMDQNLLLCGRFINLLDDLRFSSEDSKRQYLLNLVFDMNRRKYLHQKSLFSNLQIRKQKQCLQLKQILTQLNNSRELLRINQIRQYKKKLDSFNDLKNRVLKGKIVQIQFGEEEEGKKEENQMWDLEAEIF</sequence>
<gene>
    <name evidence="1" type="ORF">HINF_LOCUS5071</name>
</gene>
<evidence type="ECO:0000313" key="1">
    <source>
        <dbReference type="EMBL" id="CAL5978924.1"/>
    </source>
</evidence>
<protein>
    <submittedName>
        <fullName evidence="1">Hypothetical_protein</fullName>
    </submittedName>
</protein>
<reference evidence="1 2" key="1">
    <citation type="submission" date="2024-07" db="EMBL/GenBank/DDBJ databases">
        <authorList>
            <person name="Akdeniz Z."/>
        </authorList>
    </citation>
    <scope>NUCLEOTIDE SEQUENCE [LARGE SCALE GENOMIC DNA]</scope>
</reference>